<name>A0A2T0M937_9FLAO</name>
<keyword evidence="1" id="KW-0732">Signal</keyword>
<feature type="chain" id="PRO_5015704612" evidence="1">
    <location>
        <begin position="22"/>
        <end position="156"/>
    </location>
</feature>
<sequence>MRYFNIFTATFLMLFCTVTHAQEDKDDNFYGAKFKVSQEVESIKSISNQLNSQDTIQTQLTGKIKEVCQVKGCWMKVALENNEEVFVRFKDYGFFVPTDSSDKEVILNGVVFTSEISVEDQKHYAEDGGATAAEIAKISKPKKQLRFEADGVLIHN</sequence>
<proteinExistence type="predicted"/>
<protein>
    <submittedName>
        <fullName evidence="2">Uncharacterized protein DUF4920</fullName>
    </submittedName>
</protein>
<comment type="caution">
    <text evidence="2">The sequence shown here is derived from an EMBL/GenBank/DDBJ whole genome shotgun (WGS) entry which is preliminary data.</text>
</comment>
<organism evidence="2 3">
    <name type="scientific">Flagellimonas meridianipacifica</name>
    <dbReference type="NCBI Taxonomy" id="1080225"/>
    <lineage>
        <taxon>Bacteria</taxon>
        <taxon>Pseudomonadati</taxon>
        <taxon>Bacteroidota</taxon>
        <taxon>Flavobacteriia</taxon>
        <taxon>Flavobacteriales</taxon>
        <taxon>Flavobacteriaceae</taxon>
        <taxon>Flagellimonas</taxon>
    </lineage>
</organism>
<feature type="signal peptide" evidence="1">
    <location>
        <begin position="1"/>
        <end position="21"/>
    </location>
</feature>
<reference evidence="2 3" key="1">
    <citation type="submission" date="2018-03" db="EMBL/GenBank/DDBJ databases">
        <title>Genomic Encyclopedia of Archaeal and Bacterial Type Strains, Phase II (KMG-II): from individual species to whole genera.</title>
        <authorList>
            <person name="Goeker M."/>
        </authorList>
    </citation>
    <scope>NUCLEOTIDE SEQUENCE [LARGE SCALE GENOMIC DNA]</scope>
    <source>
        <strain evidence="2 3">DSM 25027</strain>
    </source>
</reference>
<evidence type="ECO:0000313" key="2">
    <source>
        <dbReference type="EMBL" id="PRX54047.1"/>
    </source>
</evidence>
<evidence type="ECO:0000256" key="1">
    <source>
        <dbReference type="SAM" id="SignalP"/>
    </source>
</evidence>
<accession>A0A2T0M937</accession>
<dbReference type="AlphaFoldDB" id="A0A2T0M937"/>
<dbReference type="InterPro" id="IPR032577">
    <property type="entry name" value="DUF4920"/>
</dbReference>
<evidence type="ECO:0000313" key="3">
    <source>
        <dbReference type="Proteomes" id="UP000237640"/>
    </source>
</evidence>
<dbReference type="Pfam" id="PF16267">
    <property type="entry name" value="DUF4920"/>
    <property type="match status" value="1"/>
</dbReference>
<keyword evidence="3" id="KW-1185">Reference proteome</keyword>
<dbReference type="Proteomes" id="UP000237640">
    <property type="component" value="Unassembled WGS sequence"/>
</dbReference>
<dbReference type="EMBL" id="PVYX01000002">
    <property type="protein sequence ID" value="PRX54047.1"/>
    <property type="molecule type" value="Genomic_DNA"/>
</dbReference>
<gene>
    <name evidence="2" type="ORF">CLV81_2443</name>
</gene>
<dbReference type="OrthoDB" id="129527at2"/>
<dbReference type="RefSeq" id="WP_106145365.1">
    <property type="nucleotide sequence ID" value="NZ_PVYX01000002.1"/>
</dbReference>